<comment type="caution">
    <text evidence="4">The sequence shown here is derived from an EMBL/GenBank/DDBJ whole genome shotgun (WGS) entry which is preliminary data.</text>
</comment>
<dbReference type="EMBL" id="JAINWA010000003">
    <property type="protein sequence ID" value="MCD1655499.1"/>
    <property type="molecule type" value="Genomic_DNA"/>
</dbReference>
<dbReference type="Gene3D" id="3.40.50.300">
    <property type="entry name" value="P-loop containing nucleotide triphosphate hydrolases"/>
    <property type="match status" value="1"/>
</dbReference>
<gene>
    <name evidence="4" type="ORF">K7J14_12420</name>
</gene>
<feature type="region of interest" description="Disordered" evidence="2">
    <location>
        <begin position="1"/>
        <end position="31"/>
    </location>
</feature>
<sequence>MYRHEMEEGLPVPNFIPQDEKGNQDMNPNNYAYTQDGGGRYRAFHILFGLYFLIGMGVLFTILREAVICTGGSVPRNPTDLLAQFPELRVEFMNYMSEHLLVMPNRKVLNFAAFMNLLERGEDPLSRLDKWIHDSGRYIAHRLTYQTGAKFESEYLGLRTIAIKDYIDSCVGDEATSNLLHFFFATCLIGWQTLKMFVSIVGPKNAGKSTVFKLIEKMFGSYSATFPPDWFHPSKEERLAKELFTSSGIRFLRIDELGKDSIFNEAAIKRVTGRDGIVNPFVTHSLRLFYPQCKFFCDSNYPLKPQYGTESTISDRTFYIPFRKVIQKDQRDFFFESRLATQENLDIYFTWLIQNYATAAINGRLS</sequence>
<dbReference type="CDD" id="cd02019">
    <property type="entry name" value="NK"/>
    <property type="match status" value="1"/>
</dbReference>
<keyword evidence="3" id="KW-0472">Membrane</keyword>
<dbReference type="RefSeq" id="WP_230756776.1">
    <property type="nucleotide sequence ID" value="NZ_JAINWA010000003.1"/>
</dbReference>
<dbReference type="PANTHER" id="PTHR35372">
    <property type="entry name" value="ATP BINDING PROTEIN-RELATED"/>
    <property type="match status" value="1"/>
</dbReference>
<proteinExistence type="predicted"/>
<dbReference type="PANTHER" id="PTHR35372:SF2">
    <property type="entry name" value="SF3 HELICASE DOMAIN-CONTAINING PROTEIN"/>
    <property type="match status" value="1"/>
</dbReference>
<dbReference type="AlphaFoldDB" id="A0AAE3JM88"/>
<keyword evidence="5" id="KW-1185">Reference proteome</keyword>
<feature type="transmembrane region" description="Helical" evidence="3">
    <location>
        <begin position="43"/>
        <end position="63"/>
    </location>
</feature>
<organism evidence="4 5">
    <name type="scientific">Teretinema zuelzerae</name>
    <dbReference type="NCBI Taxonomy" id="156"/>
    <lineage>
        <taxon>Bacteria</taxon>
        <taxon>Pseudomonadati</taxon>
        <taxon>Spirochaetota</taxon>
        <taxon>Spirochaetia</taxon>
        <taxon>Spirochaetales</taxon>
        <taxon>Treponemataceae</taxon>
        <taxon>Teretinema</taxon>
    </lineage>
</organism>
<keyword evidence="3" id="KW-0812">Transmembrane</keyword>
<dbReference type="GO" id="GO:0016787">
    <property type="term" value="F:hydrolase activity"/>
    <property type="evidence" value="ECO:0007669"/>
    <property type="project" value="UniProtKB-KW"/>
</dbReference>
<name>A0AAE3JM88_9SPIR</name>
<dbReference type="InterPro" id="IPR027417">
    <property type="entry name" value="P-loop_NTPase"/>
</dbReference>
<evidence type="ECO:0000256" key="3">
    <source>
        <dbReference type="SAM" id="Phobius"/>
    </source>
</evidence>
<protein>
    <recommendedName>
        <fullName evidence="6">SF3 helicase domain-containing protein</fullName>
    </recommendedName>
</protein>
<dbReference type="Proteomes" id="UP001198163">
    <property type="component" value="Unassembled WGS sequence"/>
</dbReference>
<evidence type="ECO:0008006" key="6">
    <source>
        <dbReference type="Google" id="ProtNLM"/>
    </source>
</evidence>
<keyword evidence="3" id="KW-1133">Transmembrane helix</keyword>
<evidence type="ECO:0000256" key="1">
    <source>
        <dbReference type="ARBA" id="ARBA00022801"/>
    </source>
</evidence>
<dbReference type="InterPro" id="IPR051620">
    <property type="entry name" value="ORF904-like_C"/>
</dbReference>
<accession>A0AAE3JM88</accession>
<keyword evidence="1" id="KW-0378">Hydrolase</keyword>
<evidence type="ECO:0000313" key="5">
    <source>
        <dbReference type="Proteomes" id="UP001198163"/>
    </source>
</evidence>
<reference evidence="4" key="1">
    <citation type="submission" date="2021-08" db="EMBL/GenBank/DDBJ databases">
        <title>Comparative analyses of Brucepasteria parasyntrophica and Teretinema zuelzerae.</title>
        <authorList>
            <person name="Song Y."/>
            <person name="Brune A."/>
        </authorList>
    </citation>
    <scope>NUCLEOTIDE SEQUENCE</scope>
    <source>
        <strain evidence="4">DSM 1903</strain>
    </source>
</reference>
<evidence type="ECO:0000313" key="4">
    <source>
        <dbReference type="EMBL" id="MCD1655499.1"/>
    </source>
</evidence>
<evidence type="ECO:0000256" key="2">
    <source>
        <dbReference type="SAM" id="MobiDB-lite"/>
    </source>
</evidence>